<sequence>MNKHNNMTQPYWLPLSSVLNPQGNKQQPLIGFDDEFVDIVDYILRITHRIWEQKNIGLCYRYYADVCPVFTLGAYGENIEDVIQGTLKTIAAFPDRSLIGENVVFSEEANEHYYSSHLISSVMTNTGNSEFGPATHKTGRVTTIADCVCFENKIVKEWLVRDNGFLVKQLGLNIINVAKHMANIPSKEKHTQWLNDEFNRVIAIDHRVASTPIVEGELAAFAHTWLDTLFNQKQFAKVHEFYSLTATQQWPSGRMATGLAQINGVFIQFFATCPDAKLTIDHIAITPFDETTTDVAIRWSLAGHFNPQNSELSELKQQPYFILGASHLRIKNKKIIEEITVFDEVALYANLFKAHALVNKSQWEENA</sequence>
<dbReference type="Proteomes" id="UP000075621">
    <property type="component" value="Unassembled WGS sequence"/>
</dbReference>
<dbReference type="AlphaFoldDB" id="A0AAD0XBS0"/>
<dbReference type="Pfam" id="PF07366">
    <property type="entry name" value="SnoaL"/>
    <property type="match status" value="1"/>
</dbReference>
<dbReference type="Proteomes" id="UP000279995">
    <property type="component" value="Chromosome I"/>
</dbReference>
<organism evidence="1 4">
    <name type="scientific">Pseudoalteromonas agarivorans</name>
    <dbReference type="NCBI Taxonomy" id="176102"/>
    <lineage>
        <taxon>Bacteria</taxon>
        <taxon>Pseudomonadati</taxon>
        <taxon>Pseudomonadota</taxon>
        <taxon>Gammaproteobacteria</taxon>
        <taxon>Alteromonadales</taxon>
        <taxon>Pseudoalteromonadaceae</taxon>
        <taxon>Pseudoalteromonas</taxon>
    </lineage>
</organism>
<evidence type="ECO:0000313" key="1">
    <source>
        <dbReference type="EMBL" id="AYM86202.1"/>
    </source>
</evidence>
<name>A0AAD0XBS0_9GAMM</name>
<reference evidence="1 4" key="2">
    <citation type="submission" date="2018-10" db="EMBL/GenBank/DDBJ databases">
        <title>Complete Genome Sequence and Transcriptomic Profiles of a Marine Bacterium, Pseudoalteromonas agarivorans Hao 2018.</title>
        <authorList>
            <person name="Hao L."/>
        </authorList>
    </citation>
    <scope>NUCLEOTIDE SEQUENCE [LARGE SCALE GENOMIC DNA]</scope>
    <source>
        <strain evidence="1 4">Hao 2018</strain>
    </source>
</reference>
<dbReference type="SUPFAM" id="SSF54427">
    <property type="entry name" value="NTF2-like"/>
    <property type="match status" value="2"/>
</dbReference>
<protein>
    <submittedName>
        <fullName evidence="1">Nuclear transport factor 2 family protein</fullName>
    </submittedName>
</protein>
<dbReference type="InterPro" id="IPR032710">
    <property type="entry name" value="NTF2-like_dom_sf"/>
</dbReference>
<dbReference type="EMBL" id="LVCM01000034">
    <property type="protein sequence ID" value="KYL31717.1"/>
    <property type="molecule type" value="Genomic_DNA"/>
</dbReference>
<dbReference type="GO" id="GO:0030638">
    <property type="term" value="P:polyketide metabolic process"/>
    <property type="evidence" value="ECO:0007669"/>
    <property type="project" value="InterPro"/>
</dbReference>
<accession>A0AAD0XBS0</accession>
<evidence type="ECO:0000313" key="2">
    <source>
        <dbReference type="EMBL" id="KYL31717.1"/>
    </source>
</evidence>
<proteinExistence type="predicted"/>
<gene>
    <name evidence="2" type="ORF">A2I98_01515</name>
    <name evidence="1" type="ORF">D9T18_05505</name>
</gene>
<evidence type="ECO:0000313" key="3">
    <source>
        <dbReference type="Proteomes" id="UP000075621"/>
    </source>
</evidence>
<dbReference type="InterPro" id="IPR009959">
    <property type="entry name" value="Cyclase_SnoaL-like"/>
</dbReference>
<reference evidence="2 3" key="1">
    <citation type="submission" date="2016-03" db="EMBL/GenBank/DDBJ databases">
        <authorList>
            <person name="Zhang H."/>
            <person name="Liu R."/>
            <person name="Wang M."/>
            <person name="Wang H."/>
            <person name="Wang L."/>
            <person name="Song L."/>
        </authorList>
    </citation>
    <scope>NUCLEOTIDE SEQUENCE [LARGE SCALE GENOMIC DNA]</scope>
    <source>
        <strain evidence="2 3">DSM 16098</strain>
    </source>
</reference>
<dbReference type="EMBL" id="CP033065">
    <property type="protein sequence ID" value="AYM86202.1"/>
    <property type="molecule type" value="Genomic_DNA"/>
</dbReference>
<dbReference type="Gene3D" id="3.10.450.50">
    <property type="match status" value="2"/>
</dbReference>
<dbReference type="RefSeq" id="WP_064386752.1">
    <property type="nucleotide sequence ID" value="NZ_CP033065.1"/>
</dbReference>
<evidence type="ECO:0000313" key="4">
    <source>
        <dbReference type="Proteomes" id="UP000279995"/>
    </source>
</evidence>